<proteinExistence type="predicted"/>
<dbReference type="EMBL" id="GBRH01220186">
    <property type="protein sequence ID" value="JAD77709.1"/>
    <property type="molecule type" value="Transcribed_RNA"/>
</dbReference>
<evidence type="ECO:0000313" key="2">
    <source>
        <dbReference type="EMBL" id="JAD77709.1"/>
    </source>
</evidence>
<name>A0A0A9CN44_ARUDO</name>
<organism evidence="2">
    <name type="scientific">Arundo donax</name>
    <name type="common">Giant reed</name>
    <name type="synonym">Donax arundinaceus</name>
    <dbReference type="NCBI Taxonomy" id="35708"/>
    <lineage>
        <taxon>Eukaryota</taxon>
        <taxon>Viridiplantae</taxon>
        <taxon>Streptophyta</taxon>
        <taxon>Embryophyta</taxon>
        <taxon>Tracheophyta</taxon>
        <taxon>Spermatophyta</taxon>
        <taxon>Magnoliopsida</taxon>
        <taxon>Liliopsida</taxon>
        <taxon>Poales</taxon>
        <taxon>Poaceae</taxon>
        <taxon>PACMAD clade</taxon>
        <taxon>Arundinoideae</taxon>
        <taxon>Arundineae</taxon>
        <taxon>Arundo</taxon>
    </lineage>
</organism>
<sequence length="150" mass="17135">MKPVVLKEQPFSLQRETSMNRPFFMLLTLNFSDGCGCSSSSVEWPVDFQKQKDSFARDRSLAQAELQCAAEHQSCVGQQEILQRESLERSETSIHAIVTNIVRYDTEDKDNGMNHSSNNPAKRHMEDTGCNPAPPKKLKYFFLKDEEMNS</sequence>
<evidence type="ECO:0000256" key="1">
    <source>
        <dbReference type="SAM" id="MobiDB-lite"/>
    </source>
</evidence>
<dbReference type="AlphaFoldDB" id="A0A0A9CN44"/>
<feature type="region of interest" description="Disordered" evidence="1">
    <location>
        <begin position="107"/>
        <end position="133"/>
    </location>
</feature>
<accession>A0A0A9CN44</accession>
<reference evidence="2" key="2">
    <citation type="journal article" date="2015" name="Data Brief">
        <title>Shoot transcriptome of the giant reed, Arundo donax.</title>
        <authorList>
            <person name="Barrero R.A."/>
            <person name="Guerrero F.D."/>
            <person name="Moolhuijzen P."/>
            <person name="Goolsby J.A."/>
            <person name="Tidwell J."/>
            <person name="Bellgard S.E."/>
            <person name="Bellgard M.I."/>
        </authorList>
    </citation>
    <scope>NUCLEOTIDE SEQUENCE</scope>
    <source>
        <tissue evidence="2">Shoot tissue taken approximately 20 cm above the soil surface</tissue>
    </source>
</reference>
<protein>
    <submittedName>
        <fullName evidence="2">Uncharacterized protein</fullName>
    </submittedName>
</protein>
<reference evidence="2" key="1">
    <citation type="submission" date="2014-09" db="EMBL/GenBank/DDBJ databases">
        <authorList>
            <person name="Magalhaes I.L.F."/>
            <person name="Oliveira U."/>
            <person name="Santos F.R."/>
            <person name="Vidigal T.H.D.A."/>
            <person name="Brescovit A.D."/>
            <person name="Santos A.J."/>
        </authorList>
    </citation>
    <scope>NUCLEOTIDE SEQUENCE</scope>
    <source>
        <tissue evidence="2">Shoot tissue taken approximately 20 cm above the soil surface</tissue>
    </source>
</reference>